<comment type="subcellular location">
    <subcellularLocation>
        <location evidence="1">Membrane</location>
    </subcellularLocation>
</comment>
<sequence length="102" mass="11667">MEPVVLVTVLRHLNEILSPIPMVWLTRDQDADARELPHSGVAVCPEGTTCREPFLLRFFALFTELGRSLHAHVHDAAVSHNFSPHMLPTVLEFWVEMGRDRR</sequence>
<reference evidence="3" key="2">
    <citation type="submission" date="2015-06" db="UniProtKB">
        <authorList>
            <consortium name="EnsemblPlants"/>
        </authorList>
    </citation>
    <scope>IDENTIFICATION</scope>
</reference>
<reference evidence="4" key="1">
    <citation type="submission" date="2013-06" db="EMBL/GenBank/DDBJ databases">
        <authorList>
            <person name="Zhao Q."/>
        </authorList>
    </citation>
    <scope>NUCLEOTIDE SEQUENCE</scope>
    <source>
        <strain evidence="4">cv. W1943</strain>
    </source>
</reference>
<keyword evidence="2" id="KW-0472">Membrane</keyword>
<dbReference type="Proteomes" id="UP000008022">
    <property type="component" value="Unassembled WGS sequence"/>
</dbReference>
<protein>
    <submittedName>
        <fullName evidence="3">Uncharacterized protein</fullName>
    </submittedName>
</protein>
<evidence type="ECO:0000313" key="4">
    <source>
        <dbReference type="Proteomes" id="UP000008022"/>
    </source>
</evidence>
<dbReference type="HOGENOM" id="CLU_2282066_0_0_1"/>
<dbReference type="AlphaFoldDB" id="A0A0E0NZI7"/>
<dbReference type="GO" id="GO:0016791">
    <property type="term" value="F:phosphatase activity"/>
    <property type="evidence" value="ECO:0007669"/>
    <property type="project" value="TreeGrafter"/>
</dbReference>
<dbReference type="Gramene" id="ORUFI03G30740.1">
    <property type="protein sequence ID" value="ORUFI03G30740.1"/>
    <property type="gene ID" value="ORUFI03G30740"/>
</dbReference>
<dbReference type="GO" id="GO:0090447">
    <property type="term" value="F:glycerol-3-phosphate 2-O-acyltransferase activity"/>
    <property type="evidence" value="ECO:0007669"/>
    <property type="project" value="TreeGrafter"/>
</dbReference>
<dbReference type="PANTHER" id="PTHR15486">
    <property type="entry name" value="ANCIENT UBIQUITOUS PROTEIN"/>
    <property type="match status" value="1"/>
</dbReference>
<dbReference type="GO" id="GO:0010143">
    <property type="term" value="P:cutin biosynthetic process"/>
    <property type="evidence" value="ECO:0007669"/>
    <property type="project" value="TreeGrafter"/>
</dbReference>
<keyword evidence="4" id="KW-1185">Reference proteome</keyword>
<dbReference type="EnsemblPlants" id="ORUFI03G30740.1">
    <property type="protein sequence ID" value="ORUFI03G30740.1"/>
    <property type="gene ID" value="ORUFI03G30740"/>
</dbReference>
<organism evidence="3 4">
    <name type="scientific">Oryza rufipogon</name>
    <name type="common">Brownbeard rice</name>
    <name type="synonym">Asian wild rice</name>
    <dbReference type="NCBI Taxonomy" id="4529"/>
    <lineage>
        <taxon>Eukaryota</taxon>
        <taxon>Viridiplantae</taxon>
        <taxon>Streptophyta</taxon>
        <taxon>Embryophyta</taxon>
        <taxon>Tracheophyta</taxon>
        <taxon>Spermatophyta</taxon>
        <taxon>Magnoliopsida</taxon>
        <taxon>Liliopsida</taxon>
        <taxon>Poales</taxon>
        <taxon>Poaceae</taxon>
        <taxon>BOP clade</taxon>
        <taxon>Oryzoideae</taxon>
        <taxon>Oryzeae</taxon>
        <taxon>Oryzinae</taxon>
        <taxon>Oryza</taxon>
    </lineage>
</organism>
<evidence type="ECO:0000256" key="1">
    <source>
        <dbReference type="ARBA" id="ARBA00004370"/>
    </source>
</evidence>
<dbReference type="STRING" id="4529.A0A0E0NZI7"/>
<proteinExistence type="predicted"/>
<dbReference type="PANTHER" id="PTHR15486:SF54">
    <property type="entry name" value="GLYCEROL-3-PHOSPHATE ACYLTRANSFERASE 7"/>
    <property type="match status" value="1"/>
</dbReference>
<evidence type="ECO:0000313" key="3">
    <source>
        <dbReference type="EnsemblPlants" id="ORUFI03G30740.1"/>
    </source>
</evidence>
<evidence type="ECO:0000256" key="2">
    <source>
        <dbReference type="ARBA" id="ARBA00023136"/>
    </source>
</evidence>
<name>A0A0E0NZI7_ORYRU</name>
<accession>A0A0E0NZI7</accession>
<dbReference type="GO" id="GO:0016020">
    <property type="term" value="C:membrane"/>
    <property type="evidence" value="ECO:0007669"/>
    <property type="project" value="UniProtKB-SubCell"/>
</dbReference>